<reference evidence="5" key="1">
    <citation type="submission" date="2023-01" db="EMBL/GenBank/DDBJ databases">
        <title>Genome assembly of the deep-sea coral Lophelia pertusa.</title>
        <authorList>
            <person name="Herrera S."/>
            <person name="Cordes E."/>
        </authorList>
    </citation>
    <scope>NUCLEOTIDE SEQUENCE</scope>
    <source>
        <strain evidence="5">USNM1676648</strain>
        <tissue evidence="5">Polyp</tissue>
    </source>
</reference>
<evidence type="ECO:0000256" key="2">
    <source>
        <dbReference type="ARBA" id="ARBA00012423"/>
    </source>
</evidence>
<dbReference type="SUPFAM" id="SSF53474">
    <property type="entry name" value="alpha/beta-Hydrolases"/>
    <property type="match status" value="1"/>
</dbReference>
<evidence type="ECO:0000313" key="5">
    <source>
        <dbReference type="EMBL" id="KAJ7370818.1"/>
    </source>
</evidence>
<dbReference type="GO" id="GO:0005737">
    <property type="term" value="C:cytoplasm"/>
    <property type="evidence" value="ECO:0007669"/>
    <property type="project" value="TreeGrafter"/>
</dbReference>
<dbReference type="GO" id="GO:0008474">
    <property type="term" value="F:palmitoyl-(protein) hydrolase activity"/>
    <property type="evidence" value="ECO:0007669"/>
    <property type="project" value="UniProtKB-EC"/>
</dbReference>
<comment type="similarity">
    <text evidence="1">Belongs to the AB hydrolase superfamily. AB hydrolase 2 family.</text>
</comment>
<proteinExistence type="inferred from homology"/>
<organism evidence="5 6">
    <name type="scientific">Desmophyllum pertusum</name>
    <dbReference type="NCBI Taxonomy" id="174260"/>
    <lineage>
        <taxon>Eukaryota</taxon>
        <taxon>Metazoa</taxon>
        <taxon>Cnidaria</taxon>
        <taxon>Anthozoa</taxon>
        <taxon>Hexacorallia</taxon>
        <taxon>Scleractinia</taxon>
        <taxon>Caryophylliina</taxon>
        <taxon>Caryophylliidae</taxon>
        <taxon>Desmophyllum</taxon>
    </lineage>
</organism>
<dbReference type="PANTHER" id="PTHR10655:SF17">
    <property type="entry name" value="LYSOPHOSPHOLIPASE-LIKE PROTEIN 1"/>
    <property type="match status" value="1"/>
</dbReference>
<dbReference type="InterPro" id="IPR003140">
    <property type="entry name" value="PLipase/COase/thioEstase"/>
</dbReference>
<dbReference type="Gene3D" id="3.40.50.1820">
    <property type="entry name" value="alpha/beta hydrolase"/>
    <property type="match status" value="1"/>
</dbReference>
<dbReference type="InterPro" id="IPR029058">
    <property type="entry name" value="AB_hydrolase_fold"/>
</dbReference>
<keyword evidence="3" id="KW-0378">Hydrolase</keyword>
<evidence type="ECO:0000259" key="4">
    <source>
        <dbReference type="Pfam" id="PF02230"/>
    </source>
</evidence>
<accession>A0A9W9YWJ1</accession>
<name>A0A9W9YWJ1_9CNID</name>
<comment type="caution">
    <text evidence="5">The sequence shown here is derived from an EMBL/GenBank/DDBJ whole genome shotgun (WGS) entry which is preliminary data.</text>
</comment>
<dbReference type="EMBL" id="MU826855">
    <property type="protein sequence ID" value="KAJ7370818.1"/>
    <property type="molecule type" value="Genomic_DNA"/>
</dbReference>
<dbReference type="GO" id="GO:0052689">
    <property type="term" value="F:carboxylic ester hydrolase activity"/>
    <property type="evidence" value="ECO:0007669"/>
    <property type="project" value="TreeGrafter"/>
</dbReference>
<dbReference type="EC" id="3.1.2.22" evidence="2"/>
<dbReference type="AlphaFoldDB" id="A0A9W9YWJ1"/>
<gene>
    <name evidence="5" type="primary">LYPLAL1</name>
    <name evidence="5" type="ORF">OS493_029361</name>
</gene>
<sequence length="241" mass="27700">MAALSNLKCLISRENLHQVGTLFFLHGEGYTAESSRTLLKSLCSKEFDFDHVRVIYPQAPDISYKVPSRFGEEEEKGLWYERGSYSPSTLERMDSINHSCSLISQLVDLEKSRGIPLDKIIIGGFGMGGTIAMHAAYRFLTDIAGVFAHSSTLSPKSIVFETIRKDLELNKDKKFPALWMWNGRKHKNWLRWAAHTAECFMDLKIQTNFQVNYAMQGQEIIPDEMIYLKEWVEQMIPDPQR</sequence>
<keyword evidence="6" id="KW-1185">Reference proteome</keyword>
<evidence type="ECO:0000313" key="6">
    <source>
        <dbReference type="Proteomes" id="UP001163046"/>
    </source>
</evidence>
<dbReference type="Proteomes" id="UP001163046">
    <property type="component" value="Unassembled WGS sequence"/>
</dbReference>
<dbReference type="PANTHER" id="PTHR10655">
    <property type="entry name" value="LYSOPHOSPHOLIPASE-RELATED"/>
    <property type="match status" value="1"/>
</dbReference>
<dbReference type="InterPro" id="IPR050565">
    <property type="entry name" value="LYPA1-2/EST-like"/>
</dbReference>
<dbReference type="Pfam" id="PF02230">
    <property type="entry name" value="Abhydrolase_2"/>
    <property type="match status" value="1"/>
</dbReference>
<dbReference type="OrthoDB" id="2418081at2759"/>
<evidence type="ECO:0000256" key="3">
    <source>
        <dbReference type="ARBA" id="ARBA00022801"/>
    </source>
</evidence>
<protein>
    <recommendedName>
        <fullName evidence="2">palmitoyl-protein hydrolase</fullName>
        <ecNumber evidence="2">3.1.2.22</ecNumber>
    </recommendedName>
</protein>
<evidence type="ECO:0000256" key="1">
    <source>
        <dbReference type="ARBA" id="ARBA00006499"/>
    </source>
</evidence>
<feature type="domain" description="Phospholipase/carboxylesterase/thioesterase" evidence="4">
    <location>
        <begin position="17"/>
        <end position="159"/>
    </location>
</feature>